<accession>A0A6G1K005</accession>
<keyword evidence="2" id="KW-1185">Reference proteome</keyword>
<evidence type="ECO:0000313" key="1">
    <source>
        <dbReference type="EMBL" id="KAF2705791.1"/>
    </source>
</evidence>
<organism evidence="1 2">
    <name type="scientific">Pleomassaria siparia CBS 279.74</name>
    <dbReference type="NCBI Taxonomy" id="1314801"/>
    <lineage>
        <taxon>Eukaryota</taxon>
        <taxon>Fungi</taxon>
        <taxon>Dikarya</taxon>
        <taxon>Ascomycota</taxon>
        <taxon>Pezizomycotina</taxon>
        <taxon>Dothideomycetes</taxon>
        <taxon>Pleosporomycetidae</taxon>
        <taxon>Pleosporales</taxon>
        <taxon>Pleomassariaceae</taxon>
        <taxon>Pleomassaria</taxon>
    </lineage>
</organism>
<dbReference type="EMBL" id="MU005777">
    <property type="protein sequence ID" value="KAF2705791.1"/>
    <property type="molecule type" value="Genomic_DNA"/>
</dbReference>
<evidence type="ECO:0000313" key="2">
    <source>
        <dbReference type="Proteomes" id="UP000799428"/>
    </source>
</evidence>
<dbReference type="OrthoDB" id="5374328at2759"/>
<gene>
    <name evidence="1" type="ORF">K504DRAFT_459890</name>
</gene>
<dbReference type="Proteomes" id="UP000799428">
    <property type="component" value="Unassembled WGS sequence"/>
</dbReference>
<name>A0A6G1K005_9PLEO</name>
<protein>
    <submittedName>
        <fullName evidence="1">Uncharacterized protein</fullName>
    </submittedName>
</protein>
<proteinExistence type="predicted"/>
<dbReference type="AlphaFoldDB" id="A0A6G1K005"/>
<sequence length="161" mass="17709">MMAPGSCEDCQADPRKKAWCQRVAALRGTDNDYISPRSRNSSVGIGIEPLRRIDSGTTSDLSRYSIGCSDAFKLFDGRVPTDPDKMDWVSNLKPLSPHSTGRDTLPTLEPHKKYSALELDTAGVIATLQSSMQPIALRPTDAPHEEIVRIALERQHFGTSL</sequence>
<reference evidence="1" key="1">
    <citation type="journal article" date="2020" name="Stud. Mycol.">
        <title>101 Dothideomycetes genomes: a test case for predicting lifestyles and emergence of pathogens.</title>
        <authorList>
            <person name="Haridas S."/>
            <person name="Albert R."/>
            <person name="Binder M."/>
            <person name="Bloem J."/>
            <person name="Labutti K."/>
            <person name="Salamov A."/>
            <person name="Andreopoulos B."/>
            <person name="Baker S."/>
            <person name="Barry K."/>
            <person name="Bills G."/>
            <person name="Bluhm B."/>
            <person name="Cannon C."/>
            <person name="Castanera R."/>
            <person name="Culley D."/>
            <person name="Daum C."/>
            <person name="Ezra D."/>
            <person name="Gonzalez J."/>
            <person name="Henrissat B."/>
            <person name="Kuo A."/>
            <person name="Liang C."/>
            <person name="Lipzen A."/>
            <person name="Lutzoni F."/>
            <person name="Magnuson J."/>
            <person name="Mondo S."/>
            <person name="Nolan M."/>
            <person name="Ohm R."/>
            <person name="Pangilinan J."/>
            <person name="Park H.-J."/>
            <person name="Ramirez L."/>
            <person name="Alfaro M."/>
            <person name="Sun H."/>
            <person name="Tritt A."/>
            <person name="Yoshinaga Y."/>
            <person name="Zwiers L.-H."/>
            <person name="Turgeon B."/>
            <person name="Goodwin S."/>
            <person name="Spatafora J."/>
            <person name="Crous P."/>
            <person name="Grigoriev I."/>
        </authorList>
    </citation>
    <scope>NUCLEOTIDE SEQUENCE</scope>
    <source>
        <strain evidence="1">CBS 279.74</strain>
    </source>
</reference>